<dbReference type="AlphaFoldDB" id="A0A832T3F4"/>
<dbReference type="PANTHER" id="PTHR39662">
    <property type="entry name" value="DUF354 DOMAIN-CONTAINING PROTEIN-RELATED"/>
    <property type="match status" value="1"/>
</dbReference>
<reference evidence="1" key="1">
    <citation type="journal article" date="2020" name="bioRxiv">
        <title>A rank-normalized archaeal taxonomy based on genome phylogeny resolves widespread incomplete and uneven classifications.</title>
        <authorList>
            <person name="Rinke C."/>
            <person name="Chuvochina M."/>
            <person name="Mussig A.J."/>
            <person name="Chaumeil P.-A."/>
            <person name="Waite D.W."/>
            <person name="Whitman W.B."/>
            <person name="Parks D.H."/>
            <person name="Hugenholtz P."/>
        </authorList>
    </citation>
    <scope>NUCLEOTIDE SEQUENCE</scope>
    <source>
        <strain evidence="1">UBA8834</strain>
    </source>
</reference>
<dbReference type="PIRSF" id="PIRSF005357">
    <property type="entry name" value="UCP005357"/>
    <property type="match status" value="1"/>
</dbReference>
<dbReference type="InterPro" id="IPR007152">
    <property type="entry name" value="DUF354"/>
</dbReference>
<evidence type="ECO:0000313" key="2">
    <source>
        <dbReference type="Proteomes" id="UP000617544"/>
    </source>
</evidence>
<name>A0A832T3F4_PYRHR</name>
<accession>A0A832T3F4</accession>
<gene>
    <name evidence="1" type="ORF">HA331_02350</name>
</gene>
<dbReference type="Pfam" id="PF04007">
    <property type="entry name" value="DUF354"/>
    <property type="match status" value="1"/>
</dbReference>
<dbReference type="Proteomes" id="UP000617544">
    <property type="component" value="Unassembled WGS sequence"/>
</dbReference>
<evidence type="ECO:0000313" key="1">
    <source>
        <dbReference type="EMBL" id="HII60596.1"/>
    </source>
</evidence>
<organism evidence="1 2">
    <name type="scientific">Pyrococcus horikoshii</name>
    <dbReference type="NCBI Taxonomy" id="53953"/>
    <lineage>
        <taxon>Archaea</taxon>
        <taxon>Methanobacteriati</taxon>
        <taxon>Methanobacteriota</taxon>
        <taxon>Thermococci</taxon>
        <taxon>Thermococcales</taxon>
        <taxon>Thermococcaceae</taxon>
        <taxon>Pyrococcus</taxon>
    </lineage>
</organism>
<comment type="caution">
    <text evidence="1">The sequence shown here is derived from an EMBL/GenBank/DDBJ whole genome shotgun (WGS) entry which is preliminary data.</text>
</comment>
<dbReference type="RefSeq" id="WP_010885692.1">
    <property type="nucleotide sequence ID" value="NZ_DUJN01000002.1"/>
</dbReference>
<dbReference type="EMBL" id="DUJN01000002">
    <property type="protein sequence ID" value="HII60596.1"/>
    <property type="molecule type" value="Genomic_DNA"/>
</dbReference>
<dbReference type="PANTHER" id="PTHR39662:SF1">
    <property type="entry name" value="DUF354 DOMAIN-CONTAINING PROTEIN"/>
    <property type="match status" value="1"/>
</dbReference>
<protein>
    <submittedName>
        <fullName evidence="1">DUF354 domain-containing protein</fullName>
    </submittedName>
</protein>
<proteinExistence type="predicted"/>
<dbReference type="GeneID" id="1442471"/>
<dbReference type="SUPFAM" id="SSF53756">
    <property type="entry name" value="UDP-Glycosyltransferase/glycogen phosphorylase"/>
    <property type="match status" value="1"/>
</dbReference>
<sequence>MKVWIDIMNSPHAHFFKGIIRELEKRGFEVLVTTREFDGLTQILDMLGIDYISIGKHGGATLEGKLLASAERVYKLSKLIIEEKPDLAIYKNNPEAPRIAFGLKIPSIGFVDNETAVPQNKLMFPFTNRLLYPKPIDAYELLRCGADPNSLRPVNGIAEIANIYGFKPEDTVLKELGVKKYSYIVMRPEPIKATYFNGDRERSILEDIIPLLPDLPIILFPRTDEQREIFEKFDNIIIPEKAVDTLTLLFYAKLMVGAGGTMNREALALGTPAISTYPGKLLAVTKWLIDLGVLYHSTNPIEVGMKVWEIVRKNSVYRRNIRTVMSSMENPVEAIIEEVENLTYPGQFRSYESFYKSSYKEKGYGQYQKP</sequence>
<dbReference type="OMA" id="NSSYCNG"/>